<comment type="caution">
    <text evidence="1">The sequence shown here is derived from an EMBL/GenBank/DDBJ whole genome shotgun (WGS) entry which is preliminary data.</text>
</comment>
<keyword evidence="2" id="KW-1185">Reference proteome</keyword>
<protein>
    <submittedName>
        <fullName evidence="1">DUF1934 domain-containing protein</fullName>
    </submittedName>
</protein>
<gene>
    <name evidence="1" type="ORF">H0486_00385</name>
</gene>
<dbReference type="InterPro" id="IPR015231">
    <property type="entry name" value="DUF1934"/>
</dbReference>
<evidence type="ECO:0000313" key="2">
    <source>
        <dbReference type="Proteomes" id="UP000574276"/>
    </source>
</evidence>
<proteinExistence type="predicted"/>
<dbReference type="Gene3D" id="2.40.128.20">
    <property type="match status" value="1"/>
</dbReference>
<accession>A0A839JWH4</accession>
<dbReference type="Pfam" id="PF09148">
    <property type="entry name" value="DUF1934"/>
    <property type="match status" value="1"/>
</dbReference>
<dbReference type="Proteomes" id="UP000574276">
    <property type="component" value="Unassembled WGS sequence"/>
</dbReference>
<dbReference type="SUPFAM" id="SSF50814">
    <property type="entry name" value="Lipocalins"/>
    <property type="match status" value="1"/>
</dbReference>
<dbReference type="InterPro" id="IPR012674">
    <property type="entry name" value="Calycin"/>
</dbReference>
<reference evidence="1 2" key="1">
    <citation type="submission" date="2020-07" db="EMBL/GenBank/DDBJ databases">
        <title>Characterization and genome sequencing of isolate MD1, a novel member within the family Lachnospiraceae.</title>
        <authorList>
            <person name="Rettenmaier R."/>
            <person name="Di Bello L."/>
            <person name="Zinser C."/>
            <person name="Scheitz K."/>
            <person name="Liebl W."/>
            <person name="Zverlov V."/>
        </authorList>
    </citation>
    <scope>NUCLEOTIDE SEQUENCE [LARGE SCALE GENOMIC DNA]</scope>
    <source>
        <strain evidence="1 2">MD1</strain>
    </source>
</reference>
<name>A0A839JWH4_9FIRM</name>
<sequence length="140" mass="16097">MTKNVIIRIEGSQKNSDEEPVVINEKGIYQQRENAHYVRYEEASSEDPSQSIKAMIKITPERIILSKQGIYPSQMVFDRMEMTQTCYQTPYGALQLEIRTKDIILKEEADLIHITLEYCLSENGSHLSDNRTIISISSVQ</sequence>
<dbReference type="AlphaFoldDB" id="A0A839JWH4"/>
<dbReference type="EMBL" id="JACEGA010000001">
    <property type="protein sequence ID" value="MBB2181352.1"/>
    <property type="molecule type" value="Genomic_DNA"/>
</dbReference>
<dbReference type="RefSeq" id="WP_228351131.1">
    <property type="nucleotide sequence ID" value="NZ_JACEGA010000001.1"/>
</dbReference>
<organism evidence="1 2">
    <name type="scientific">Variimorphobacter saccharofermentans</name>
    <dbReference type="NCBI Taxonomy" id="2755051"/>
    <lineage>
        <taxon>Bacteria</taxon>
        <taxon>Bacillati</taxon>
        <taxon>Bacillota</taxon>
        <taxon>Clostridia</taxon>
        <taxon>Lachnospirales</taxon>
        <taxon>Lachnospiraceae</taxon>
        <taxon>Variimorphobacter</taxon>
    </lineage>
</organism>
<evidence type="ECO:0000313" key="1">
    <source>
        <dbReference type="EMBL" id="MBB2181352.1"/>
    </source>
</evidence>